<evidence type="ECO:0008006" key="3">
    <source>
        <dbReference type="Google" id="ProtNLM"/>
    </source>
</evidence>
<dbReference type="InterPro" id="IPR036047">
    <property type="entry name" value="F-box-like_dom_sf"/>
</dbReference>
<reference evidence="1" key="1">
    <citation type="submission" date="2023-06" db="EMBL/GenBank/DDBJ databases">
        <title>Genome-scale phylogeny and comparative genomics of the fungal order Sordariales.</title>
        <authorList>
            <consortium name="Lawrence Berkeley National Laboratory"/>
            <person name="Hensen N."/>
            <person name="Bonometti L."/>
            <person name="Westerberg I."/>
            <person name="Brannstrom I.O."/>
            <person name="Guillou S."/>
            <person name="Cros-Aarteil S."/>
            <person name="Calhoun S."/>
            <person name="Haridas S."/>
            <person name="Kuo A."/>
            <person name="Mondo S."/>
            <person name="Pangilinan J."/>
            <person name="Riley R."/>
            <person name="Labutti K."/>
            <person name="Andreopoulos B."/>
            <person name="Lipzen A."/>
            <person name="Chen C."/>
            <person name="Yanf M."/>
            <person name="Daum C."/>
            <person name="Ng V."/>
            <person name="Clum A."/>
            <person name="Steindorff A."/>
            <person name="Ohm R."/>
            <person name="Martin F."/>
            <person name="Silar P."/>
            <person name="Natvig D."/>
            <person name="Lalanne C."/>
            <person name="Gautier V."/>
            <person name="Ament-Velasquez S.L."/>
            <person name="Kruys A."/>
            <person name="Hutchinson M.I."/>
            <person name="Powell A.J."/>
            <person name="Barry K."/>
            <person name="Miller A.N."/>
            <person name="Grigoriev I.V."/>
            <person name="Debuchy R."/>
            <person name="Gladieux P."/>
            <person name="Thoren M.H."/>
            <person name="Johannesson H."/>
        </authorList>
    </citation>
    <scope>NUCLEOTIDE SEQUENCE</scope>
    <source>
        <strain evidence="1">SMH2532-1</strain>
    </source>
</reference>
<dbReference type="Proteomes" id="UP001174936">
    <property type="component" value="Unassembled WGS sequence"/>
</dbReference>
<comment type="caution">
    <text evidence="1">The sequence shown here is derived from an EMBL/GenBank/DDBJ whole genome shotgun (WGS) entry which is preliminary data.</text>
</comment>
<proteinExistence type="predicted"/>
<dbReference type="SUPFAM" id="SSF81383">
    <property type="entry name" value="F-box domain"/>
    <property type="match status" value="1"/>
</dbReference>
<evidence type="ECO:0000313" key="2">
    <source>
        <dbReference type="Proteomes" id="UP001174936"/>
    </source>
</evidence>
<gene>
    <name evidence="1" type="ORF">B0T16DRAFT_247874</name>
</gene>
<name>A0AA39XU73_9PEZI</name>
<sequence>MPDGPGSATKDLAQYLPQICRGAIVDDLAMAMVFKGDWENPFFYIDNDLSGPALRRVLCLQGRPNRPSSLHPLLRLAPELQFEILEMLDVRSVARLSWVSVGFYNAVRSHKDFTTMTDLPETRSALLALYRMGMQSLHTLGAFRKVLYSASCTTCPRLGLFLFLPTLQRCCAHCLGHNPQFWLVAYDDIRHIFQGMEYNVPYLPHDYARQRTPNSPRPGSGQSTGFESFHPYNLYPRQLVAEVAPRLPPDMASKARRQVQPATDLRDDLIVNAMHSFSAWGRSAPRQARRPASPQAFPLYFGAILFPHLDSQGALDAGVFCNGCRQPEPRESYYYYDCSRRARATMMGIIKSAEELLLPPCKGIEAYSRESFLEHAKHCEGVQRLVSEAEQKGKGKGKAAGIHG</sequence>
<organism evidence="1 2">
    <name type="scientific">Cercophora newfieldiana</name>
    <dbReference type="NCBI Taxonomy" id="92897"/>
    <lineage>
        <taxon>Eukaryota</taxon>
        <taxon>Fungi</taxon>
        <taxon>Dikarya</taxon>
        <taxon>Ascomycota</taxon>
        <taxon>Pezizomycotina</taxon>
        <taxon>Sordariomycetes</taxon>
        <taxon>Sordariomycetidae</taxon>
        <taxon>Sordariales</taxon>
        <taxon>Lasiosphaeriaceae</taxon>
        <taxon>Cercophora</taxon>
    </lineage>
</organism>
<dbReference type="EMBL" id="JAULSV010000007">
    <property type="protein sequence ID" value="KAK0639746.1"/>
    <property type="molecule type" value="Genomic_DNA"/>
</dbReference>
<evidence type="ECO:0000313" key="1">
    <source>
        <dbReference type="EMBL" id="KAK0639746.1"/>
    </source>
</evidence>
<protein>
    <recommendedName>
        <fullName evidence="3">F-box domain-containing protein</fullName>
    </recommendedName>
</protein>
<accession>A0AA39XU73</accession>
<keyword evidence="2" id="KW-1185">Reference proteome</keyword>
<dbReference type="AlphaFoldDB" id="A0AA39XU73"/>